<evidence type="ECO:0008006" key="4">
    <source>
        <dbReference type="Google" id="ProtNLM"/>
    </source>
</evidence>
<keyword evidence="1" id="KW-0812">Transmembrane</keyword>
<name>A0A069R9L3_PEPLI</name>
<feature type="transmembrane region" description="Helical" evidence="1">
    <location>
        <begin position="35"/>
        <end position="53"/>
    </location>
</feature>
<keyword evidence="1" id="KW-0472">Membrane</keyword>
<dbReference type="GO" id="GO:0015661">
    <property type="term" value="F:L-lysine efflux transmembrane transporter activity"/>
    <property type="evidence" value="ECO:0007669"/>
    <property type="project" value="InterPro"/>
</dbReference>
<dbReference type="EMBL" id="JJMM01000026">
    <property type="protein sequence ID" value="KDR93754.1"/>
    <property type="molecule type" value="Genomic_DNA"/>
</dbReference>
<organism evidence="2 3">
    <name type="scientific">Peptoclostridium litorale DSM 5388</name>
    <dbReference type="NCBI Taxonomy" id="1121324"/>
    <lineage>
        <taxon>Bacteria</taxon>
        <taxon>Bacillati</taxon>
        <taxon>Bacillota</taxon>
        <taxon>Clostridia</taxon>
        <taxon>Peptostreptococcales</taxon>
        <taxon>Peptoclostridiaceae</taxon>
        <taxon>Peptoclostridium</taxon>
    </lineage>
</organism>
<dbReference type="AlphaFoldDB" id="A0A069R9L3"/>
<reference evidence="2 3" key="1">
    <citation type="submission" date="2014-03" db="EMBL/GenBank/DDBJ databases">
        <title>Genome sequence of Clostridium litorale W6, DSM 5388.</title>
        <authorList>
            <person name="Poehlein A."/>
            <person name="Jagirdar A."/>
            <person name="Khonsari B."/>
            <person name="Chibani C.M."/>
            <person name="Gutierrez Gutierrez D.A."/>
            <person name="Davydova E."/>
            <person name="Alghaithi H.S."/>
            <person name="Nair K.P."/>
            <person name="Dhamotharan K."/>
            <person name="Chandran L."/>
            <person name="G W."/>
            <person name="Daniel R."/>
        </authorList>
    </citation>
    <scope>NUCLEOTIDE SEQUENCE [LARGE SCALE GENOMIC DNA]</scope>
    <source>
        <strain evidence="2 3">W6</strain>
    </source>
</reference>
<dbReference type="eggNOG" id="ENOG50344WJ">
    <property type="taxonomic scope" value="Bacteria"/>
</dbReference>
<dbReference type="STRING" id="1121324.CLIT_23c00260"/>
<dbReference type="OrthoDB" id="1958093at2"/>
<evidence type="ECO:0000256" key="1">
    <source>
        <dbReference type="SAM" id="Phobius"/>
    </source>
</evidence>
<sequence length="91" mass="9959">MWTIILFLFGGISIGYFRGLDEKSKKLNSKMQQLGVVFLLFSMGCSIGANDDIIRNISKIGKISVSFALLTSLFSVACVFVVSLKFLKGAD</sequence>
<keyword evidence="3" id="KW-1185">Reference proteome</keyword>
<evidence type="ECO:0000313" key="2">
    <source>
        <dbReference type="EMBL" id="KDR93754.1"/>
    </source>
</evidence>
<evidence type="ECO:0000313" key="3">
    <source>
        <dbReference type="Proteomes" id="UP000027946"/>
    </source>
</evidence>
<comment type="caution">
    <text evidence="2">The sequence shown here is derived from an EMBL/GenBank/DDBJ whole genome shotgun (WGS) entry which is preliminary data.</text>
</comment>
<proteinExistence type="predicted"/>
<dbReference type="RefSeq" id="WP_038267518.1">
    <property type="nucleotide sequence ID" value="NZ_FSRH01000004.1"/>
</dbReference>
<feature type="transmembrane region" description="Helical" evidence="1">
    <location>
        <begin position="65"/>
        <end position="87"/>
    </location>
</feature>
<dbReference type="InterPro" id="IPR005642">
    <property type="entry name" value="LysO"/>
</dbReference>
<protein>
    <recommendedName>
        <fullName evidence="4">DUF340 domain-containing protein</fullName>
    </recommendedName>
</protein>
<dbReference type="Proteomes" id="UP000027946">
    <property type="component" value="Unassembled WGS sequence"/>
</dbReference>
<dbReference type="Pfam" id="PF03956">
    <property type="entry name" value="Lys_export"/>
    <property type="match status" value="1"/>
</dbReference>
<accession>A0A069R9L3</accession>
<gene>
    <name evidence="2" type="ORF">CLIT_23c00260</name>
</gene>
<keyword evidence="1" id="KW-1133">Transmembrane helix</keyword>